<dbReference type="EMBL" id="CM037628">
    <property type="protein sequence ID" value="KAH7996470.1"/>
    <property type="molecule type" value="Genomic_DNA"/>
</dbReference>
<sequence>MRLKAIKLNRDRWPGGCGIRFFSPLARCYYRFTDTGGGPLVDFSVPTEPSLLNPGGGHSTQIVDYKQMSVSFSTNFPGGALPKSTARIFQRECLWVGDCASRKCHLGVTRRGLTEPVVGNWNYNCSTCKLSWNKWRLEHRGEGVGMQPAKFCITVGSPCFHKQTCADLASAYPNPSQSAHVRSAPIPQSIPQMIPRTLSTFVPQQMPHHHQQLLHMGIPYQYVQRALVVPAIRPKSSVWFDGNPPKLPYFLIQVDTYMHDFDQYYRNDGERVRDMATTFKGDATEWCSGLSTSEFLVPLSDKSMFWSLALPEEELELDNHLSEMLELQLSYSKVLG</sequence>
<keyword evidence="2" id="KW-1185">Reference proteome</keyword>
<name>A0ACB8EUG6_9SAUR</name>
<accession>A0ACB8EUG6</accession>
<comment type="caution">
    <text evidence="1">The sequence shown here is derived from an EMBL/GenBank/DDBJ whole genome shotgun (WGS) entry which is preliminary data.</text>
</comment>
<gene>
    <name evidence="1" type="ORF">K3G42_006668</name>
</gene>
<organism evidence="1 2">
    <name type="scientific">Sphaerodactylus townsendi</name>
    <dbReference type="NCBI Taxonomy" id="933632"/>
    <lineage>
        <taxon>Eukaryota</taxon>
        <taxon>Metazoa</taxon>
        <taxon>Chordata</taxon>
        <taxon>Craniata</taxon>
        <taxon>Vertebrata</taxon>
        <taxon>Euteleostomi</taxon>
        <taxon>Lepidosauria</taxon>
        <taxon>Squamata</taxon>
        <taxon>Bifurcata</taxon>
        <taxon>Gekkota</taxon>
        <taxon>Sphaerodactylidae</taxon>
        <taxon>Sphaerodactylus</taxon>
    </lineage>
</organism>
<protein>
    <submittedName>
        <fullName evidence="1">Uncharacterized protein</fullName>
    </submittedName>
</protein>
<reference evidence="1" key="1">
    <citation type="submission" date="2021-08" db="EMBL/GenBank/DDBJ databases">
        <title>The first chromosome-level gecko genome reveals the dynamic sex chromosomes of Neotropical dwarf geckos (Sphaerodactylidae: Sphaerodactylus).</title>
        <authorList>
            <person name="Pinto B.J."/>
            <person name="Keating S.E."/>
            <person name="Gamble T."/>
        </authorList>
    </citation>
    <scope>NUCLEOTIDE SEQUENCE</scope>
    <source>
        <strain evidence="1">TG3544</strain>
    </source>
</reference>
<dbReference type="Proteomes" id="UP000827872">
    <property type="component" value="Linkage Group LG15"/>
</dbReference>
<evidence type="ECO:0000313" key="2">
    <source>
        <dbReference type="Proteomes" id="UP000827872"/>
    </source>
</evidence>
<evidence type="ECO:0000313" key="1">
    <source>
        <dbReference type="EMBL" id="KAH7996470.1"/>
    </source>
</evidence>
<proteinExistence type="predicted"/>